<name>A0A8I2YCH3_9AGAM</name>
<gene>
    <name evidence="1" type="ORF">JVT61DRAFT_14887</name>
</gene>
<dbReference type="EMBL" id="JAGFBS010000083">
    <property type="protein sequence ID" value="KAG6369405.1"/>
    <property type="molecule type" value="Genomic_DNA"/>
</dbReference>
<evidence type="ECO:0000313" key="2">
    <source>
        <dbReference type="Proteomes" id="UP000683000"/>
    </source>
</evidence>
<proteinExistence type="predicted"/>
<comment type="caution">
    <text evidence="1">The sequence shown here is derived from an EMBL/GenBank/DDBJ whole genome shotgun (WGS) entry which is preliminary data.</text>
</comment>
<dbReference type="Proteomes" id="UP000683000">
    <property type="component" value="Unassembled WGS sequence"/>
</dbReference>
<sequence length="84" mass="9429">MTQKKCRFADASRITSKHENTSQLQFYPPAVCDIIERAKQISHSELGSINSFPLRTQFNTKALTYMNKAIAERCKAGLIIPGGR</sequence>
<organism evidence="1 2">
    <name type="scientific">Boletus reticuloceps</name>
    <dbReference type="NCBI Taxonomy" id="495285"/>
    <lineage>
        <taxon>Eukaryota</taxon>
        <taxon>Fungi</taxon>
        <taxon>Dikarya</taxon>
        <taxon>Basidiomycota</taxon>
        <taxon>Agaricomycotina</taxon>
        <taxon>Agaricomycetes</taxon>
        <taxon>Agaricomycetidae</taxon>
        <taxon>Boletales</taxon>
        <taxon>Boletineae</taxon>
        <taxon>Boletaceae</taxon>
        <taxon>Boletoideae</taxon>
        <taxon>Boletus</taxon>
    </lineage>
</organism>
<accession>A0A8I2YCH3</accession>
<protein>
    <submittedName>
        <fullName evidence="1">Uncharacterized protein</fullName>
    </submittedName>
</protein>
<evidence type="ECO:0000313" key="1">
    <source>
        <dbReference type="EMBL" id="KAG6369405.1"/>
    </source>
</evidence>
<keyword evidence="2" id="KW-1185">Reference proteome</keyword>
<reference evidence="1" key="1">
    <citation type="submission" date="2021-03" db="EMBL/GenBank/DDBJ databases">
        <title>Evolutionary innovations through gain and loss of genes in the ectomycorrhizal Boletales.</title>
        <authorList>
            <person name="Wu G."/>
            <person name="Miyauchi S."/>
            <person name="Morin E."/>
            <person name="Yang Z.-L."/>
            <person name="Xu J."/>
            <person name="Martin F.M."/>
        </authorList>
    </citation>
    <scope>NUCLEOTIDE SEQUENCE</scope>
    <source>
        <strain evidence="1">BR01</strain>
    </source>
</reference>
<dbReference type="AlphaFoldDB" id="A0A8I2YCH3"/>
<dbReference type="OrthoDB" id="2662476at2759"/>